<feature type="compositionally biased region" description="Basic and acidic residues" evidence="1">
    <location>
        <begin position="506"/>
        <end position="532"/>
    </location>
</feature>
<dbReference type="AlphaFoldDB" id="M3C0W2"/>
<feature type="compositionally biased region" description="Basic and acidic residues" evidence="1">
    <location>
        <begin position="152"/>
        <end position="164"/>
    </location>
</feature>
<name>M3C0W2_SPHMS</name>
<feature type="compositionally biased region" description="Basic and acidic residues" evidence="1">
    <location>
        <begin position="396"/>
        <end position="406"/>
    </location>
</feature>
<feature type="region of interest" description="Disordered" evidence="1">
    <location>
        <begin position="152"/>
        <end position="181"/>
    </location>
</feature>
<dbReference type="RefSeq" id="XP_016762042.1">
    <property type="nucleotide sequence ID" value="XM_016902543.1"/>
</dbReference>
<feature type="compositionally biased region" description="Polar residues" evidence="1">
    <location>
        <begin position="407"/>
        <end position="419"/>
    </location>
</feature>
<feature type="region of interest" description="Disordered" evidence="1">
    <location>
        <begin position="205"/>
        <end position="243"/>
    </location>
</feature>
<dbReference type="HOGENOM" id="CLU_460169_0_0_1"/>
<dbReference type="EMBL" id="KB456263">
    <property type="protein sequence ID" value="EMF13921.1"/>
    <property type="molecule type" value="Genomic_DNA"/>
</dbReference>
<evidence type="ECO:0000313" key="2">
    <source>
        <dbReference type="EMBL" id="EMF13921.1"/>
    </source>
</evidence>
<reference evidence="2 3" key="1">
    <citation type="journal article" date="2012" name="PLoS Pathog.">
        <title>Diverse lifestyles and strategies of plant pathogenesis encoded in the genomes of eighteen Dothideomycetes fungi.</title>
        <authorList>
            <person name="Ohm R.A."/>
            <person name="Feau N."/>
            <person name="Henrissat B."/>
            <person name="Schoch C.L."/>
            <person name="Horwitz B.A."/>
            <person name="Barry K.W."/>
            <person name="Condon B.J."/>
            <person name="Copeland A.C."/>
            <person name="Dhillon B."/>
            <person name="Glaser F."/>
            <person name="Hesse C.N."/>
            <person name="Kosti I."/>
            <person name="LaButti K."/>
            <person name="Lindquist E.A."/>
            <person name="Lucas S."/>
            <person name="Salamov A.A."/>
            <person name="Bradshaw R.E."/>
            <person name="Ciuffetti L."/>
            <person name="Hamelin R.C."/>
            <person name="Kema G.H.J."/>
            <person name="Lawrence C."/>
            <person name="Scott J.A."/>
            <person name="Spatafora J.W."/>
            <person name="Turgeon B.G."/>
            <person name="de Wit P.J.G.M."/>
            <person name="Zhong S."/>
            <person name="Goodwin S.B."/>
            <person name="Grigoriev I.V."/>
        </authorList>
    </citation>
    <scope>NUCLEOTIDE SEQUENCE [LARGE SCALE GENOMIC DNA]</scope>
    <source>
        <strain evidence="2 3">SO2202</strain>
    </source>
</reference>
<feature type="compositionally biased region" description="Basic and acidic residues" evidence="1">
    <location>
        <begin position="449"/>
        <end position="465"/>
    </location>
</feature>
<sequence length="593" mass="66685">MTPTVDTVLHGLYEPHEISPVHLSTRQDIVRYLEQERRNVVFVIRRTAARSRDDPLHKRLRYFLNIVSKTEIDFDLLEATAVLPTTLYTIFNYADPEGRFLPEEKYCAKLLYADYLSQGWQGRTKAFAWSKDEWYPFIKNKLAIPNAIKGRAKPDASKITRQRSDSGAAKRHARRKDSVKSVTFNDTTSVVEFDDNSPDVIQRASSLDTGRDRQAQSVEPLVPTEHMRRPGQRAPSPLLPPPSPRFVEVPLASPRFVDVPLASPRFLEVPEWKGSESTRRHRRDSAHAPHPHLPPSPRQDYPARGQSPNTERQPQDRAHSTTSDLPASPKLPSPPPDELREESSPRQVSIITPVATFPVEELKRKREVTLLENINRLRSQVESIDIQQLPRTPWLEHLRSTQHDPSSEQAPSTKETGTAEQPVVESELPLESPSTTTLADSTEPVEAVAKTDDAENSQELEHDGGSSEQDSSTETVDSIEQHSDTESAISTESDIITESDISTEQDISRERHDSMDHGAEPADQIKVEKAETTEEDAQPASQCDVKKIRRYATRGLPALGPVRMRICSIEQKARLQPQVCSPMHSPLWCSGGK</sequence>
<protein>
    <submittedName>
        <fullName evidence="2">Uncharacterized protein</fullName>
    </submittedName>
</protein>
<proteinExistence type="predicted"/>
<evidence type="ECO:0000256" key="1">
    <source>
        <dbReference type="SAM" id="MobiDB-lite"/>
    </source>
</evidence>
<feature type="region of interest" description="Disordered" evidence="1">
    <location>
        <begin position="272"/>
        <end position="347"/>
    </location>
</feature>
<feature type="compositionally biased region" description="Polar residues" evidence="1">
    <location>
        <begin position="466"/>
        <end position="478"/>
    </location>
</feature>
<keyword evidence="3" id="KW-1185">Reference proteome</keyword>
<feature type="region of interest" description="Disordered" evidence="1">
    <location>
        <begin position="396"/>
        <end position="542"/>
    </location>
</feature>
<dbReference type="GeneID" id="27899680"/>
<accession>M3C0W2</accession>
<organism evidence="2 3">
    <name type="scientific">Sphaerulina musiva (strain SO2202)</name>
    <name type="common">Poplar stem canker fungus</name>
    <name type="synonym">Septoria musiva</name>
    <dbReference type="NCBI Taxonomy" id="692275"/>
    <lineage>
        <taxon>Eukaryota</taxon>
        <taxon>Fungi</taxon>
        <taxon>Dikarya</taxon>
        <taxon>Ascomycota</taxon>
        <taxon>Pezizomycotina</taxon>
        <taxon>Dothideomycetes</taxon>
        <taxon>Dothideomycetidae</taxon>
        <taxon>Mycosphaerellales</taxon>
        <taxon>Mycosphaerellaceae</taxon>
        <taxon>Sphaerulina</taxon>
    </lineage>
</organism>
<gene>
    <name evidence="2" type="ORF">SEPMUDRAFT_133103</name>
</gene>
<evidence type="ECO:0000313" key="3">
    <source>
        <dbReference type="Proteomes" id="UP000016931"/>
    </source>
</evidence>
<dbReference type="Proteomes" id="UP000016931">
    <property type="component" value="Unassembled WGS sequence"/>
</dbReference>